<organism evidence="3 4">
    <name type="scientific">Lucilia cuprina</name>
    <name type="common">Green bottle fly</name>
    <name type="synonym">Australian sheep blowfly</name>
    <dbReference type="NCBI Taxonomy" id="7375"/>
    <lineage>
        <taxon>Eukaryota</taxon>
        <taxon>Metazoa</taxon>
        <taxon>Ecdysozoa</taxon>
        <taxon>Arthropoda</taxon>
        <taxon>Hexapoda</taxon>
        <taxon>Insecta</taxon>
        <taxon>Pterygota</taxon>
        <taxon>Neoptera</taxon>
        <taxon>Endopterygota</taxon>
        <taxon>Diptera</taxon>
        <taxon>Brachycera</taxon>
        <taxon>Muscomorpha</taxon>
        <taxon>Oestroidea</taxon>
        <taxon>Calliphoridae</taxon>
        <taxon>Luciliinae</taxon>
        <taxon>Lucilia</taxon>
    </lineage>
</organism>
<feature type="signal peptide" evidence="2">
    <location>
        <begin position="1"/>
        <end position="19"/>
    </location>
</feature>
<feature type="compositionally biased region" description="Pro residues" evidence="1">
    <location>
        <begin position="140"/>
        <end position="152"/>
    </location>
</feature>
<evidence type="ECO:0000256" key="2">
    <source>
        <dbReference type="SAM" id="SignalP"/>
    </source>
</evidence>
<feature type="region of interest" description="Disordered" evidence="1">
    <location>
        <begin position="59"/>
        <end position="81"/>
    </location>
</feature>
<evidence type="ECO:0000313" key="4">
    <source>
        <dbReference type="Proteomes" id="UP000037069"/>
    </source>
</evidence>
<comment type="caution">
    <text evidence="3">The sequence shown here is derived from an EMBL/GenBank/DDBJ whole genome shotgun (WGS) entry which is preliminary data.</text>
</comment>
<dbReference type="OrthoDB" id="8052928at2759"/>
<feature type="compositionally biased region" description="Basic residues" evidence="1">
    <location>
        <begin position="59"/>
        <end position="77"/>
    </location>
</feature>
<gene>
    <name evidence="3" type="ORF">FF38_12550</name>
</gene>
<feature type="region of interest" description="Disordered" evidence="1">
    <location>
        <begin position="101"/>
        <end position="152"/>
    </location>
</feature>
<proteinExistence type="predicted"/>
<evidence type="ECO:0000313" key="3">
    <source>
        <dbReference type="EMBL" id="KNC21400.1"/>
    </source>
</evidence>
<keyword evidence="2" id="KW-0732">Signal</keyword>
<name>A0A0L0BMT4_LUCCU</name>
<protein>
    <submittedName>
        <fullName evidence="3">Uncharacterized protein</fullName>
    </submittedName>
</protein>
<dbReference type="Proteomes" id="UP000037069">
    <property type="component" value="Unassembled WGS sequence"/>
</dbReference>
<feature type="chain" id="PRO_5005535092" evidence="2">
    <location>
        <begin position="20"/>
        <end position="241"/>
    </location>
</feature>
<reference evidence="3 4" key="1">
    <citation type="journal article" date="2015" name="Nat. Commun.">
        <title>Lucilia cuprina genome unlocks parasitic fly biology to underpin future interventions.</title>
        <authorList>
            <person name="Anstead C.A."/>
            <person name="Korhonen P.K."/>
            <person name="Young N.D."/>
            <person name="Hall R.S."/>
            <person name="Jex A.R."/>
            <person name="Murali S.C."/>
            <person name="Hughes D.S."/>
            <person name="Lee S.F."/>
            <person name="Perry T."/>
            <person name="Stroehlein A.J."/>
            <person name="Ansell B.R."/>
            <person name="Breugelmans B."/>
            <person name="Hofmann A."/>
            <person name="Qu J."/>
            <person name="Dugan S."/>
            <person name="Lee S.L."/>
            <person name="Chao H."/>
            <person name="Dinh H."/>
            <person name="Han Y."/>
            <person name="Doddapaneni H.V."/>
            <person name="Worley K.C."/>
            <person name="Muzny D.M."/>
            <person name="Ioannidis P."/>
            <person name="Waterhouse R.M."/>
            <person name="Zdobnov E.M."/>
            <person name="James P.J."/>
            <person name="Bagnall N.H."/>
            <person name="Kotze A.C."/>
            <person name="Gibbs R.A."/>
            <person name="Richards S."/>
            <person name="Batterham P."/>
            <person name="Gasser R.B."/>
        </authorList>
    </citation>
    <scope>NUCLEOTIDE SEQUENCE [LARGE SCALE GENOMIC DNA]</scope>
    <source>
        <strain evidence="3 4">LS</strain>
        <tissue evidence="3">Full body</tissue>
    </source>
</reference>
<evidence type="ECO:0000256" key="1">
    <source>
        <dbReference type="SAM" id="MobiDB-lite"/>
    </source>
</evidence>
<dbReference type="AlphaFoldDB" id="A0A0L0BMT4"/>
<keyword evidence="4" id="KW-1185">Reference proteome</keyword>
<sequence length="241" mass="27199">MYKYLIMLIFCVITQRLNGKSLFDYNINPEYDLVADASSSYSNFWPSSEFYVSPQIRYKHQTRGRGHGRGNGKRKLPPHAFGLSDGYHYPDSSEEFSGEIFHSAHPHHPHGIPPGQAKKQGYPHGHPPGSYHDHPHGSPYSPPHEPPRRFPPPPVYDKDFINPWILPATTPKRFIVQQPPLTTPRPFIVQQPPLTTPAVYVAPKLTTKRPTVVTTPSSVQASSTAADDKLIYDIDVRFGRD</sequence>
<dbReference type="EMBL" id="JRES01001623">
    <property type="protein sequence ID" value="KNC21400.1"/>
    <property type="molecule type" value="Genomic_DNA"/>
</dbReference>
<accession>A0A0L0BMT4</accession>